<dbReference type="EMBL" id="JBHTBH010000005">
    <property type="protein sequence ID" value="MFC7328569.1"/>
    <property type="molecule type" value="Genomic_DNA"/>
</dbReference>
<gene>
    <name evidence="7" type="ORF">ACFQRF_12525</name>
</gene>
<feature type="region of interest" description="Disordered" evidence="4">
    <location>
        <begin position="77"/>
        <end position="110"/>
    </location>
</feature>
<evidence type="ECO:0000256" key="4">
    <source>
        <dbReference type="SAM" id="MobiDB-lite"/>
    </source>
</evidence>
<feature type="compositionally biased region" description="Acidic residues" evidence="4">
    <location>
        <begin position="83"/>
        <end position="98"/>
    </location>
</feature>
<dbReference type="Proteomes" id="UP001596540">
    <property type="component" value="Unassembled WGS sequence"/>
</dbReference>
<feature type="domain" description="HTH tetR-type" evidence="5">
    <location>
        <begin position="21"/>
        <end position="68"/>
    </location>
</feature>
<dbReference type="Gene3D" id="1.10.10.60">
    <property type="entry name" value="Homeodomain-like"/>
    <property type="match status" value="1"/>
</dbReference>
<evidence type="ECO:0000256" key="1">
    <source>
        <dbReference type="ARBA" id="ARBA00023015"/>
    </source>
</evidence>
<comment type="caution">
    <text evidence="7">The sequence shown here is derived from an EMBL/GenBank/DDBJ whole genome shotgun (WGS) entry which is preliminary data.</text>
</comment>
<proteinExistence type="predicted"/>
<dbReference type="PANTHER" id="PTHR30055:SF151">
    <property type="entry name" value="TRANSCRIPTIONAL REGULATORY PROTEIN"/>
    <property type="match status" value="1"/>
</dbReference>
<evidence type="ECO:0000259" key="6">
    <source>
        <dbReference type="Pfam" id="PF02909"/>
    </source>
</evidence>
<organism evidence="7 8">
    <name type="scientific">Marinactinospora rubrisoli</name>
    <dbReference type="NCBI Taxonomy" id="2715399"/>
    <lineage>
        <taxon>Bacteria</taxon>
        <taxon>Bacillati</taxon>
        <taxon>Actinomycetota</taxon>
        <taxon>Actinomycetes</taxon>
        <taxon>Streptosporangiales</taxon>
        <taxon>Nocardiopsidaceae</taxon>
        <taxon>Marinactinospora</taxon>
    </lineage>
</organism>
<feature type="domain" description="Tetracycline repressor TetR C-terminal" evidence="6">
    <location>
        <begin position="107"/>
        <end position="231"/>
    </location>
</feature>
<dbReference type="Pfam" id="PF00440">
    <property type="entry name" value="TetR_N"/>
    <property type="match status" value="1"/>
</dbReference>
<keyword evidence="1" id="KW-0805">Transcription regulation</keyword>
<keyword evidence="8" id="KW-1185">Reference proteome</keyword>
<keyword evidence="3" id="KW-0804">Transcription</keyword>
<dbReference type="SUPFAM" id="SSF46689">
    <property type="entry name" value="Homeodomain-like"/>
    <property type="match status" value="1"/>
</dbReference>
<evidence type="ECO:0000313" key="7">
    <source>
        <dbReference type="EMBL" id="MFC7328569.1"/>
    </source>
</evidence>
<evidence type="ECO:0000313" key="8">
    <source>
        <dbReference type="Proteomes" id="UP001596540"/>
    </source>
</evidence>
<evidence type="ECO:0000259" key="5">
    <source>
        <dbReference type="Pfam" id="PF00440"/>
    </source>
</evidence>
<dbReference type="RefSeq" id="WP_379871219.1">
    <property type="nucleotide sequence ID" value="NZ_JBHTBH010000005.1"/>
</dbReference>
<evidence type="ECO:0000256" key="2">
    <source>
        <dbReference type="ARBA" id="ARBA00023125"/>
    </source>
</evidence>
<dbReference type="Gene3D" id="1.10.357.10">
    <property type="entry name" value="Tetracycline Repressor, domain 2"/>
    <property type="match status" value="1"/>
</dbReference>
<evidence type="ECO:0000256" key="3">
    <source>
        <dbReference type="ARBA" id="ARBA00023163"/>
    </source>
</evidence>
<dbReference type="PANTHER" id="PTHR30055">
    <property type="entry name" value="HTH-TYPE TRANSCRIPTIONAL REGULATOR RUTR"/>
    <property type="match status" value="1"/>
</dbReference>
<dbReference type="InterPro" id="IPR009057">
    <property type="entry name" value="Homeodomain-like_sf"/>
</dbReference>
<sequence length="239" mass="25591">MTYSTTPGRVRNNAGLSTERIVTEALRIIDGQGLSRLTMRRLGDSMSVEAMAIYHHFPLGKEQLFDAIVEHITDVAPGRTAEESADTGDADGDTEPAPDDSGGQPVDDRPWDERLRSWAHDYRAALLRHAGALSLIINRRPDTASALRSQEIHYAAFEEAGLSGEEIVQAAALLDAYVTGAVIQQVRLESVPSPQAPVVDGRYPHVAALQGTVLDADARFEAGLNAILASVAAPAGRST</sequence>
<reference evidence="8" key="1">
    <citation type="journal article" date="2019" name="Int. J. Syst. Evol. Microbiol.">
        <title>The Global Catalogue of Microorganisms (GCM) 10K type strain sequencing project: providing services to taxonomists for standard genome sequencing and annotation.</title>
        <authorList>
            <consortium name="The Broad Institute Genomics Platform"/>
            <consortium name="The Broad Institute Genome Sequencing Center for Infectious Disease"/>
            <person name="Wu L."/>
            <person name="Ma J."/>
        </authorList>
    </citation>
    <scope>NUCLEOTIDE SEQUENCE [LARGE SCALE GENOMIC DNA]</scope>
    <source>
        <strain evidence="8">CGMCC 4.7382</strain>
    </source>
</reference>
<dbReference type="InterPro" id="IPR004111">
    <property type="entry name" value="Repressor_TetR_C"/>
</dbReference>
<dbReference type="Pfam" id="PF02909">
    <property type="entry name" value="TetR_C_1"/>
    <property type="match status" value="1"/>
</dbReference>
<dbReference type="InterPro" id="IPR050109">
    <property type="entry name" value="HTH-type_TetR-like_transc_reg"/>
</dbReference>
<dbReference type="SUPFAM" id="SSF48498">
    <property type="entry name" value="Tetracyclin repressor-like, C-terminal domain"/>
    <property type="match status" value="1"/>
</dbReference>
<keyword evidence="2" id="KW-0238">DNA-binding</keyword>
<dbReference type="InterPro" id="IPR036271">
    <property type="entry name" value="Tet_transcr_reg_TetR-rel_C_sf"/>
</dbReference>
<protein>
    <submittedName>
        <fullName evidence="7">TetR/AcrR family transcriptional regulator</fullName>
    </submittedName>
</protein>
<dbReference type="InterPro" id="IPR001647">
    <property type="entry name" value="HTH_TetR"/>
</dbReference>
<name>A0ABW2KGZ0_9ACTN</name>
<accession>A0ABW2KGZ0</accession>